<reference evidence="2 3" key="1">
    <citation type="submission" date="2018-08" db="EMBL/GenBank/DDBJ databases">
        <title>Recombination of ecologically and evolutionarily significant loci maintains genetic cohesion in the Pseudomonas syringae species complex.</title>
        <authorList>
            <person name="Dillon M."/>
            <person name="Thakur S."/>
            <person name="Almeida R.N.D."/>
            <person name="Weir B.S."/>
            <person name="Guttman D.S."/>
        </authorList>
    </citation>
    <scope>NUCLEOTIDE SEQUENCE [LARGE SCALE GENOMIC DNA]</scope>
    <source>
        <strain evidence="2 3">ICMP 2788</strain>
    </source>
</reference>
<dbReference type="Proteomes" id="UP000276886">
    <property type="component" value="Unassembled WGS sequence"/>
</dbReference>
<dbReference type="RefSeq" id="WP_258381617.1">
    <property type="nucleotide sequence ID" value="NZ_QJTX01000007.1"/>
</dbReference>
<dbReference type="EMBL" id="RBPQ01000101">
    <property type="protein sequence ID" value="RMO29002.1"/>
    <property type="molecule type" value="Genomic_DNA"/>
</dbReference>
<proteinExistence type="predicted"/>
<evidence type="ECO:0000313" key="3">
    <source>
        <dbReference type="Proteomes" id="UP000276886"/>
    </source>
</evidence>
<feature type="region of interest" description="Disordered" evidence="1">
    <location>
        <begin position="125"/>
        <end position="146"/>
    </location>
</feature>
<dbReference type="AlphaFoldDB" id="A0A3M3U7B6"/>
<protein>
    <submittedName>
        <fullName evidence="2">Uncharacterized protein</fullName>
    </submittedName>
</protein>
<sequence>MTDKASQTEYETVIAADLHAATAKELGAKVLKHLLSVTTSSALTDIHAQIATAASSGDDEKLVKLFEELKKLKDAEKANLKSLAELKKSTSFERVLLAFQDEFKALAYQISLEVIKGTHVALKNAGGKTKGTRKTSEKDPSGEPTFHTVTHNGKSEKLFSRRGRAAANLTQDEPAFTFLGFKIVKDGDGKETLNPATIKLADGSEVPATRPNIIRAITEKTAFDGYTIA</sequence>
<gene>
    <name evidence="2" type="ORF">ALQ44_03548</name>
</gene>
<evidence type="ECO:0000313" key="2">
    <source>
        <dbReference type="EMBL" id="RMO29002.1"/>
    </source>
</evidence>
<comment type="caution">
    <text evidence="2">The sequence shown here is derived from an EMBL/GenBank/DDBJ whole genome shotgun (WGS) entry which is preliminary data.</text>
</comment>
<name>A0A3M3U7B6_PSESJ</name>
<evidence type="ECO:0000256" key="1">
    <source>
        <dbReference type="SAM" id="MobiDB-lite"/>
    </source>
</evidence>
<organism evidence="2 3">
    <name type="scientific">Pseudomonas syringae pv. pisi</name>
    <dbReference type="NCBI Taxonomy" id="59510"/>
    <lineage>
        <taxon>Bacteria</taxon>
        <taxon>Pseudomonadati</taxon>
        <taxon>Pseudomonadota</taxon>
        <taxon>Gammaproteobacteria</taxon>
        <taxon>Pseudomonadales</taxon>
        <taxon>Pseudomonadaceae</taxon>
        <taxon>Pseudomonas</taxon>
        <taxon>Pseudomonas syringae</taxon>
    </lineage>
</organism>
<accession>A0A3M3U7B6</accession>